<organism evidence="5 6">
    <name type="scientific">Scomber scombrus</name>
    <name type="common">Atlantic mackerel</name>
    <name type="synonym">Scomber vernalis</name>
    <dbReference type="NCBI Taxonomy" id="13677"/>
    <lineage>
        <taxon>Eukaryota</taxon>
        <taxon>Metazoa</taxon>
        <taxon>Chordata</taxon>
        <taxon>Craniata</taxon>
        <taxon>Vertebrata</taxon>
        <taxon>Euteleostomi</taxon>
        <taxon>Actinopterygii</taxon>
        <taxon>Neopterygii</taxon>
        <taxon>Teleostei</taxon>
        <taxon>Neoteleostei</taxon>
        <taxon>Acanthomorphata</taxon>
        <taxon>Pelagiaria</taxon>
        <taxon>Scombriformes</taxon>
        <taxon>Scombridae</taxon>
        <taxon>Scomber</taxon>
    </lineage>
</organism>
<dbReference type="InterPro" id="IPR036179">
    <property type="entry name" value="Ig-like_dom_sf"/>
</dbReference>
<dbReference type="InterPro" id="IPR013783">
    <property type="entry name" value="Ig-like_fold"/>
</dbReference>
<sequence length="234" mass="27159">MKLLWMILSVFLVCAEADNMREVKVELGQNVTLNCSVDISDMYWYIEIHSQFKVGILRTFGKTDNDPEYFSPEFKTKYSVLENRLVITNVTAEDCRLYFCAQKKNDIIHFEETIQLVSDVSITPSQQPTNYSEPRSTERHIQKTWQSEPVIFTSFALNAFLVLFLIGFCFTYLSLKRNISKYQVNEPSPLTSDTQERLETPQYEEIQLSPRVPRPVADPDSIYYKAQLPQATLP</sequence>
<comment type="caution">
    <text evidence="5">The sequence shown here is derived from an EMBL/GenBank/DDBJ whole genome shotgun (WGS) entry which is preliminary data.</text>
</comment>
<evidence type="ECO:0000256" key="3">
    <source>
        <dbReference type="SAM" id="SignalP"/>
    </source>
</evidence>
<evidence type="ECO:0000259" key="4">
    <source>
        <dbReference type="SMART" id="SM00409"/>
    </source>
</evidence>
<keyword evidence="2" id="KW-0812">Transmembrane</keyword>
<gene>
    <name evidence="5" type="ORF">FSCOSCO3_A025209</name>
</gene>
<feature type="region of interest" description="Disordered" evidence="1">
    <location>
        <begin position="185"/>
        <end position="219"/>
    </location>
</feature>
<dbReference type="EMBL" id="CAWUFR010000603">
    <property type="protein sequence ID" value="CAK6979692.1"/>
    <property type="molecule type" value="Genomic_DNA"/>
</dbReference>
<evidence type="ECO:0000313" key="5">
    <source>
        <dbReference type="EMBL" id="CAK6979692.1"/>
    </source>
</evidence>
<reference evidence="5 6" key="1">
    <citation type="submission" date="2024-01" db="EMBL/GenBank/DDBJ databases">
        <authorList>
            <person name="Alioto T."/>
            <person name="Alioto T."/>
            <person name="Gomez Garrido J."/>
        </authorList>
    </citation>
    <scope>NUCLEOTIDE SEQUENCE [LARGE SCALE GENOMIC DNA]</scope>
</reference>
<dbReference type="InterPro" id="IPR003599">
    <property type="entry name" value="Ig_sub"/>
</dbReference>
<keyword evidence="3" id="KW-0732">Signal</keyword>
<evidence type="ECO:0000256" key="2">
    <source>
        <dbReference type="SAM" id="Phobius"/>
    </source>
</evidence>
<evidence type="ECO:0000256" key="1">
    <source>
        <dbReference type="SAM" id="MobiDB-lite"/>
    </source>
</evidence>
<keyword evidence="6" id="KW-1185">Reference proteome</keyword>
<protein>
    <submittedName>
        <fullName evidence="5">Uncharacterized protein LOC121891721 isoform X2</fullName>
    </submittedName>
</protein>
<dbReference type="AlphaFoldDB" id="A0AAV1Q5G3"/>
<accession>A0AAV1Q5G3</accession>
<dbReference type="Gene3D" id="2.60.40.10">
    <property type="entry name" value="Immunoglobulins"/>
    <property type="match status" value="1"/>
</dbReference>
<dbReference type="Proteomes" id="UP001314229">
    <property type="component" value="Unassembled WGS sequence"/>
</dbReference>
<dbReference type="Pfam" id="PF07686">
    <property type="entry name" value="V-set"/>
    <property type="match status" value="1"/>
</dbReference>
<proteinExistence type="predicted"/>
<dbReference type="SMART" id="SM00409">
    <property type="entry name" value="IG"/>
    <property type="match status" value="1"/>
</dbReference>
<name>A0AAV1Q5G3_SCOSC</name>
<feature type="domain" description="Immunoglobulin" evidence="4">
    <location>
        <begin position="20"/>
        <end position="119"/>
    </location>
</feature>
<evidence type="ECO:0000313" key="6">
    <source>
        <dbReference type="Proteomes" id="UP001314229"/>
    </source>
</evidence>
<feature type="signal peptide" evidence="3">
    <location>
        <begin position="1"/>
        <end position="17"/>
    </location>
</feature>
<keyword evidence="2" id="KW-1133">Transmembrane helix</keyword>
<feature type="chain" id="PRO_5043516713" evidence="3">
    <location>
        <begin position="18"/>
        <end position="234"/>
    </location>
</feature>
<keyword evidence="2" id="KW-0472">Membrane</keyword>
<dbReference type="SUPFAM" id="SSF48726">
    <property type="entry name" value="Immunoglobulin"/>
    <property type="match status" value="1"/>
</dbReference>
<feature type="transmembrane region" description="Helical" evidence="2">
    <location>
        <begin position="150"/>
        <end position="173"/>
    </location>
</feature>
<dbReference type="InterPro" id="IPR013106">
    <property type="entry name" value="Ig_V-set"/>
</dbReference>